<dbReference type="AlphaFoldDB" id="A0A972JL65"/>
<dbReference type="InterPro" id="IPR018496">
    <property type="entry name" value="PsdUridine_synth_RsuA/RluB_CS"/>
</dbReference>
<accession>A0A972JL65</accession>
<dbReference type="RefSeq" id="WP_169565694.1">
    <property type="nucleotide sequence ID" value="NZ_JAAXYH010000019.1"/>
</dbReference>
<comment type="function">
    <text evidence="5">Responsible for synthesis of pseudouridine from uracil-516 in 16S ribosomal RNA.</text>
</comment>
<dbReference type="GO" id="GO:0160136">
    <property type="term" value="F:16S rRNA pseudouridine(516) synthase activity"/>
    <property type="evidence" value="ECO:0007669"/>
    <property type="project" value="UniProtKB-EC"/>
</dbReference>
<feature type="domain" description="RNA-binding S4" evidence="8">
    <location>
        <begin position="1"/>
        <end position="58"/>
    </location>
</feature>
<evidence type="ECO:0000256" key="6">
    <source>
        <dbReference type="PROSITE-ProRule" id="PRU00182"/>
    </source>
</evidence>
<protein>
    <recommendedName>
        <fullName evidence="7">Pseudouridine synthase</fullName>
        <ecNumber evidence="7">5.4.99.-</ecNumber>
    </recommendedName>
</protein>
<reference evidence="9" key="1">
    <citation type="submission" date="2020-04" db="EMBL/GenBank/DDBJ databases">
        <title>Description of Shewanella salipaludis sp. nov., isolated from a salt marsh.</title>
        <authorList>
            <person name="Park S."/>
            <person name="Yoon J.-H."/>
        </authorList>
    </citation>
    <scope>NUCLEOTIDE SEQUENCE</scope>
    <source>
        <strain evidence="9">SHSM-M6</strain>
    </source>
</reference>
<comment type="catalytic activity">
    <reaction evidence="4">
        <text>uridine(516) in 16S rRNA = pseudouridine(516) in 16S rRNA</text>
        <dbReference type="Rhea" id="RHEA:38867"/>
        <dbReference type="Rhea" id="RHEA-COMP:10089"/>
        <dbReference type="Rhea" id="RHEA-COMP:10090"/>
        <dbReference type="ChEBI" id="CHEBI:65314"/>
        <dbReference type="ChEBI" id="CHEBI:65315"/>
        <dbReference type="EC" id="5.4.99.19"/>
    </reaction>
</comment>
<evidence type="ECO:0000256" key="4">
    <source>
        <dbReference type="ARBA" id="ARBA00036749"/>
    </source>
</evidence>
<evidence type="ECO:0000313" key="9">
    <source>
        <dbReference type="EMBL" id="NMH66935.1"/>
    </source>
</evidence>
<keyword evidence="2 6" id="KW-0694">RNA-binding</keyword>
<dbReference type="InterPro" id="IPR020103">
    <property type="entry name" value="PsdUridine_synth_cat_dom_sf"/>
</dbReference>
<keyword evidence="3 7" id="KW-0413">Isomerase</keyword>
<dbReference type="InterPro" id="IPR036986">
    <property type="entry name" value="S4_RNA-bd_sf"/>
</dbReference>
<keyword evidence="10" id="KW-1185">Reference proteome</keyword>
<dbReference type="SUPFAM" id="SSF55120">
    <property type="entry name" value="Pseudouridine synthase"/>
    <property type="match status" value="1"/>
</dbReference>
<dbReference type="InterPro" id="IPR006145">
    <property type="entry name" value="PsdUridine_synth_RsuA/RluA"/>
</dbReference>
<dbReference type="GO" id="GO:0000455">
    <property type="term" value="P:enzyme-directed rRNA pseudouridine synthesis"/>
    <property type="evidence" value="ECO:0007669"/>
    <property type="project" value="UniProtKB-ARBA"/>
</dbReference>
<evidence type="ECO:0000313" key="10">
    <source>
        <dbReference type="Proteomes" id="UP000737113"/>
    </source>
</evidence>
<evidence type="ECO:0000256" key="3">
    <source>
        <dbReference type="ARBA" id="ARBA00023235"/>
    </source>
</evidence>
<organism evidence="9 10">
    <name type="scientific">Shewanella salipaludis</name>
    <dbReference type="NCBI Taxonomy" id="2723052"/>
    <lineage>
        <taxon>Bacteria</taxon>
        <taxon>Pseudomonadati</taxon>
        <taxon>Pseudomonadota</taxon>
        <taxon>Gammaproteobacteria</taxon>
        <taxon>Alteromonadales</taxon>
        <taxon>Shewanellaceae</taxon>
        <taxon>Shewanella</taxon>
    </lineage>
</organism>
<evidence type="ECO:0000259" key="8">
    <source>
        <dbReference type="SMART" id="SM00363"/>
    </source>
</evidence>
<dbReference type="InterPro" id="IPR020094">
    <property type="entry name" value="TruA/RsuA/RluB/E/F_N"/>
</dbReference>
<dbReference type="Gene3D" id="3.30.70.580">
    <property type="entry name" value="Pseudouridine synthase I, catalytic domain, N-terminal subdomain"/>
    <property type="match status" value="1"/>
</dbReference>
<dbReference type="InterPro" id="IPR050343">
    <property type="entry name" value="RsuA_PseudoU_synthase"/>
</dbReference>
<dbReference type="Pfam" id="PF00849">
    <property type="entry name" value="PseudoU_synth_2"/>
    <property type="match status" value="1"/>
</dbReference>
<dbReference type="CDD" id="cd02553">
    <property type="entry name" value="PseudoU_synth_RsuA"/>
    <property type="match status" value="1"/>
</dbReference>
<dbReference type="EMBL" id="JAAXYH010000019">
    <property type="protein sequence ID" value="NMH66935.1"/>
    <property type="molecule type" value="Genomic_DNA"/>
</dbReference>
<evidence type="ECO:0000256" key="2">
    <source>
        <dbReference type="ARBA" id="ARBA00022884"/>
    </source>
</evidence>
<proteinExistence type="inferred from homology"/>
<dbReference type="InterPro" id="IPR002942">
    <property type="entry name" value="S4_RNA-bd"/>
</dbReference>
<dbReference type="PANTHER" id="PTHR47683">
    <property type="entry name" value="PSEUDOURIDINE SYNTHASE FAMILY PROTEIN-RELATED"/>
    <property type="match status" value="1"/>
</dbReference>
<dbReference type="GO" id="GO:0003723">
    <property type="term" value="F:RNA binding"/>
    <property type="evidence" value="ECO:0007669"/>
    <property type="project" value="UniProtKB-KW"/>
</dbReference>
<dbReference type="SUPFAM" id="SSF55174">
    <property type="entry name" value="Alpha-L RNA-binding motif"/>
    <property type="match status" value="1"/>
</dbReference>
<comment type="similarity">
    <text evidence="1 7">Belongs to the pseudouridine synthase RsuA family.</text>
</comment>
<sequence length="249" mass="27208">MRLDRFICKSTELERPQALAAIHAGDVRVNGAVIVAAATQVHENNHITLGGRVLTLRPSRYLMLHKPAGTLSSNLDGRYPSLFRCLDIERAADLHLVGRLDADTTGLVLLTDDGRWSFDIISPKSRCEKLYRVGLRDPISAAERPELVARFAHGLALQGEASLTRAANLSLVHPTEALLTITEGKFHQVKRMFAAVGNKVTTLHRQRIGSLDLDLMPGEWRHLSQAEVASFRPAATAVDVTAGAETPIS</sequence>
<dbReference type="InterPro" id="IPR042092">
    <property type="entry name" value="PsdUridine_s_RsuA/RluB/E/F_cat"/>
</dbReference>
<comment type="caution">
    <text evidence="9">The sequence shown here is derived from an EMBL/GenBank/DDBJ whole genome shotgun (WGS) entry which is preliminary data.</text>
</comment>
<name>A0A972JL65_9GAMM</name>
<dbReference type="Proteomes" id="UP000737113">
    <property type="component" value="Unassembled WGS sequence"/>
</dbReference>
<dbReference type="PANTHER" id="PTHR47683:SF4">
    <property type="entry name" value="PSEUDOURIDINE SYNTHASE"/>
    <property type="match status" value="1"/>
</dbReference>
<dbReference type="Gene3D" id="3.30.70.1560">
    <property type="entry name" value="Alpha-L RNA-binding motif"/>
    <property type="match status" value="1"/>
</dbReference>
<dbReference type="EC" id="5.4.99.-" evidence="7"/>
<dbReference type="InterPro" id="IPR000748">
    <property type="entry name" value="PsdUridine_synth_RsuA/RluB/E/F"/>
</dbReference>
<gene>
    <name evidence="9" type="ORF">HC757_17395</name>
</gene>
<evidence type="ECO:0000256" key="1">
    <source>
        <dbReference type="ARBA" id="ARBA00008348"/>
    </source>
</evidence>
<evidence type="ECO:0000256" key="5">
    <source>
        <dbReference type="ARBA" id="ARBA00037590"/>
    </source>
</evidence>
<dbReference type="SMART" id="SM00363">
    <property type="entry name" value="S4"/>
    <property type="match status" value="1"/>
</dbReference>
<dbReference type="PROSITE" id="PS01149">
    <property type="entry name" value="PSI_RSU"/>
    <property type="match status" value="1"/>
</dbReference>
<dbReference type="PROSITE" id="PS50889">
    <property type="entry name" value="S4"/>
    <property type="match status" value="1"/>
</dbReference>
<dbReference type="NCBIfam" id="TIGR00093">
    <property type="entry name" value="pseudouridine synthase"/>
    <property type="match status" value="1"/>
</dbReference>
<dbReference type="Gene3D" id="3.10.290.10">
    <property type="entry name" value="RNA-binding S4 domain"/>
    <property type="match status" value="1"/>
</dbReference>
<evidence type="ECO:0000256" key="7">
    <source>
        <dbReference type="RuleBase" id="RU003887"/>
    </source>
</evidence>